<dbReference type="EMBL" id="JAAAXW010001294">
    <property type="protein sequence ID" value="KAF9535901.1"/>
    <property type="molecule type" value="Genomic_DNA"/>
</dbReference>
<dbReference type="Proteomes" id="UP000723463">
    <property type="component" value="Unassembled WGS sequence"/>
</dbReference>
<feature type="non-terminal residue" evidence="2">
    <location>
        <position position="1"/>
    </location>
</feature>
<evidence type="ECO:0000313" key="3">
    <source>
        <dbReference type="Proteomes" id="UP000723463"/>
    </source>
</evidence>
<reference evidence="2" key="1">
    <citation type="journal article" date="2020" name="Fungal Divers.">
        <title>Resolving the Mortierellaceae phylogeny through synthesis of multi-gene phylogenetics and phylogenomics.</title>
        <authorList>
            <person name="Vandepol N."/>
            <person name="Liber J."/>
            <person name="Desiro A."/>
            <person name="Na H."/>
            <person name="Kennedy M."/>
            <person name="Barry K."/>
            <person name="Grigoriev I.V."/>
            <person name="Miller A.N."/>
            <person name="O'Donnell K."/>
            <person name="Stajich J.E."/>
            <person name="Bonito G."/>
        </authorList>
    </citation>
    <scope>NUCLEOTIDE SEQUENCE</scope>
    <source>
        <strain evidence="2">NRRL 2591</strain>
    </source>
</reference>
<keyword evidence="3" id="KW-1185">Reference proteome</keyword>
<comment type="caution">
    <text evidence="2">The sequence shown here is derived from an EMBL/GenBank/DDBJ whole genome shotgun (WGS) entry which is preliminary data.</text>
</comment>
<protein>
    <submittedName>
        <fullName evidence="2">Uncharacterized protein</fullName>
    </submittedName>
</protein>
<proteinExistence type="predicted"/>
<dbReference type="AlphaFoldDB" id="A0A9P6ETI1"/>
<name>A0A9P6ETI1_9FUNG</name>
<sequence>RNGAENVRDHCNKFIKKNWASVLEHVLSEISIVESKLEALDGQGKGKAGKDTNDDKLGFSKSWNDNYGNGGSNDSFEGVDWDGTEDNWAELGKEWTATSYWENEDEDEDASDYAGRVDRLQELLKDRLRGLQRNHKE</sequence>
<feature type="compositionally biased region" description="Basic and acidic residues" evidence="1">
    <location>
        <begin position="48"/>
        <end position="58"/>
    </location>
</feature>
<feature type="compositionally biased region" description="Low complexity" evidence="1">
    <location>
        <begin position="64"/>
        <end position="75"/>
    </location>
</feature>
<feature type="non-terminal residue" evidence="2">
    <location>
        <position position="137"/>
    </location>
</feature>
<feature type="region of interest" description="Disordered" evidence="1">
    <location>
        <begin position="41"/>
        <end position="83"/>
    </location>
</feature>
<accession>A0A9P6ETI1</accession>
<evidence type="ECO:0000256" key="1">
    <source>
        <dbReference type="SAM" id="MobiDB-lite"/>
    </source>
</evidence>
<evidence type="ECO:0000313" key="2">
    <source>
        <dbReference type="EMBL" id="KAF9535901.1"/>
    </source>
</evidence>
<organism evidence="2 3">
    <name type="scientific">Mortierella hygrophila</name>
    <dbReference type="NCBI Taxonomy" id="979708"/>
    <lineage>
        <taxon>Eukaryota</taxon>
        <taxon>Fungi</taxon>
        <taxon>Fungi incertae sedis</taxon>
        <taxon>Mucoromycota</taxon>
        <taxon>Mortierellomycotina</taxon>
        <taxon>Mortierellomycetes</taxon>
        <taxon>Mortierellales</taxon>
        <taxon>Mortierellaceae</taxon>
        <taxon>Mortierella</taxon>
    </lineage>
</organism>
<gene>
    <name evidence="2" type="ORF">EC957_001548</name>
</gene>